<dbReference type="Proteomes" id="UP000186351">
    <property type="component" value="Chromosome"/>
</dbReference>
<feature type="compositionally biased region" description="Low complexity" evidence="1">
    <location>
        <begin position="129"/>
        <end position="139"/>
    </location>
</feature>
<evidence type="ECO:0000313" key="4">
    <source>
        <dbReference type="Proteomes" id="UP000186351"/>
    </source>
</evidence>
<accession>A0A1B1S858</accession>
<keyword evidence="4" id="KW-1185">Reference proteome</keyword>
<feature type="chain" id="PRO_5008529330" description="DUF4398 domain-containing protein" evidence="2">
    <location>
        <begin position="28"/>
        <end position="176"/>
    </location>
</feature>
<feature type="signal peptide" evidence="2">
    <location>
        <begin position="1"/>
        <end position="27"/>
    </location>
</feature>
<feature type="region of interest" description="Disordered" evidence="1">
    <location>
        <begin position="129"/>
        <end position="149"/>
    </location>
</feature>
<dbReference type="STRING" id="1796646.A4V02_04055"/>
<sequence>MNSAMRIISRYHIYNVAVSILIAATMAACGCSSSHDFKLVSQRGANDAQTFVQRASSMSQMQMEGFLLKVRANEHEYRSEGRSALADAYIEAFEVTLAHRSDSLANIILGPEATAVLRGRSEISISDVPAPVASKSSSSGERIVQNPDLVDKENAGDILEEDGIIVDESGSVADIK</sequence>
<reference evidence="4" key="1">
    <citation type="submission" date="2016-04" db="EMBL/GenBank/DDBJ databases">
        <title>Complete Genome Sequences of Twelve Strains of a Stable Defined Moderately Diverse Mouse Microbiota 2 (sDMDMm2).</title>
        <authorList>
            <person name="Uchimura Y."/>
            <person name="Wyss M."/>
            <person name="Brugiroux S."/>
            <person name="Limenitakis J.P."/>
            <person name="Stecher B."/>
            <person name="McCoy K.D."/>
            <person name="Macpherson A.J."/>
        </authorList>
    </citation>
    <scope>NUCLEOTIDE SEQUENCE [LARGE SCALE GENOMIC DNA]</scope>
    <source>
        <strain evidence="4">YL27</strain>
    </source>
</reference>
<evidence type="ECO:0000256" key="2">
    <source>
        <dbReference type="SAM" id="SignalP"/>
    </source>
</evidence>
<dbReference type="AlphaFoldDB" id="A0A1B1S858"/>
<dbReference type="PROSITE" id="PS51257">
    <property type="entry name" value="PROKAR_LIPOPROTEIN"/>
    <property type="match status" value="1"/>
</dbReference>
<accession>A0A1Z2XKJ7</accession>
<protein>
    <recommendedName>
        <fullName evidence="5">DUF4398 domain-containing protein</fullName>
    </recommendedName>
</protein>
<dbReference type="RefSeq" id="WP_068960330.1">
    <property type="nucleotide sequence ID" value="NZ_CAJTAP010000006.1"/>
</dbReference>
<dbReference type="KEGG" id="pary:A4V02_04055"/>
<evidence type="ECO:0000313" key="3">
    <source>
        <dbReference type="EMBL" id="ANU62970.1"/>
    </source>
</evidence>
<gene>
    <name evidence="3" type="ORF">A4V02_04055</name>
</gene>
<organism evidence="3 4">
    <name type="scientific">Muribaculum intestinale</name>
    <dbReference type="NCBI Taxonomy" id="1796646"/>
    <lineage>
        <taxon>Bacteria</taxon>
        <taxon>Pseudomonadati</taxon>
        <taxon>Bacteroidota</taxon>
        <taxon>Bacteroidia</taxon>
        <taxon>Bacteroidales</taxon>
        <taxon>Muribaculaceae</taxon>
        <taxon>Muribaculum</taxon>
    </lineage>
</organism>
<evidence type="ECO:0000256" key="1">
    <source>
        <dbReference type="SAM" id="MobiDB-lite"/>
    </source>
</evidence>
<evidence type="ECO:0008006" key="5">
    <source>
        <dbReference type="Google" id="ProtNLM"/>
    </source>
</evidence>
<name>A0A1B1S858_9BACT</name>
<dbReference type="GeneID" id="65536019"/>
<dbReference type="EMBL" id="CP015402">
    <property type="protein sequence ID" value="ANU62970.1"/>
    <property type="molecule type" value="Genomic_DNA"/>
</dbReference>
<keyword evidence="2" id="KW-0732">Signal</keyword>
<proteinExistence type="predicted"/>